<sequence>SNLISKYNDTFFGILKKYRRALEIHRTKLKVKRRIEGPSFTENRSPIECSTENRSPIECSTENPKLYRSKTKEI</sequence>
<feature type="non-terminal residue" evidence="2">
    <location>
        <position position="1"/>
    </location>
</feature>
<protein>
    <submittedName>
        <fullName evidence="2">1855_t:CDS:1</fullName>
    </submittedName>
</protein>
<feature type="non-terminal residue" evidence="2">
    <location>
        <position position="74"/>
    </location>
</feature>
<reference evidence="2" key="1">
    <citation type="submission" date="2021-06" db="EMBL/GenBank/DDBJ databases">
        <authorList>
            <person name="Kallberg Y."/>
            <person name="Tangrot J."/>
            <person name="Rosling A."/>
        </authorList>
    </citation>
    <scope>NUCLEOTIDE SEQUENCE</scope>
    <source>
        <strain evidence="2">IN212</strain>
    </source>
</reference>
<name>A0A9N9P115_9GLOM</name>
<evidence type="ECO:0000256" key="1">
    <source>
        <dbReference type="SAM" id="MobiDB-lite"/>
    </source>
</evidence>
<evidence type="ECO:0000313" key="2">
    <source>
        <dbReference type="EMBL" id="CAG8779818.1"/>
    </source>
</evidence>
<dbReference type="Proteomes" id="UP000789396">
    <property type="component" value="Unassembled WGS sequence"/>
</dbReference>
<keyword evidence="3" id="KW-1185">Reference proteome</keyword>
<organism evidence="2 3">
    <name type="scientific">Racocetra fulgida</name>
    <dbReference type="NCBI Taxonomy" id="60492"/>
    <lineage>
        <taxon>Eukaryota</taxon>
        <taxon>Fungi</taxon>
        <taxon>Fungi incertae sedis</taxon>
        <taxon>Mucoromycota</taxon>
        <taxon>Glomeromycotina</taxon>
        <taxon>Glomeromycetes</taxon>
        <taxon>Diversisporales</taxon>
        <taxon>Gigasporaceae</taxon>
        <taxon>Racocetra</taxon>
    </lineage>
</organism>
<dbReference type="AlphaFoldDB" id="A0A9N9P115"/>
<feature type="compositionally biased region" description="Polar residues" evidence="1">
    <location>
        <begin position="40"/>
        <end position="63"/>
    </location>
</feature>
<gene>
    <name evidence="2" type="ORF">RFULGI_LOCUS15715</name>
</gene>
<accession>A0A9N9P115</accession>
<feature type="region of interest" description="Disordered" evidence="1">
    <location>
        <begin position="36"/>
        <end position="63"/>
    </location>
</feature>
<proteinExistence type="predicted"/>
<dbReference type="EMBL" id="CAJVPZ010051921">
    <property type="protein sequence ID" value="CAG8779818.1"/>
    <property type="molecule type" value="Genomic_DNA"/>
</dbReference>
<comment type="caution">
    <text evidence="2">The sequence shown here is derived from an EMBL/GenBank/DDBJ whole genome shotgun (WGS) entry which is preliminary data.</text>
</comment>
<evidence type="ECO:0000313" key="3">
    <source>
        <dbReference type="Proteomes" id="UP000789396"/>
    </source>
</evidence>